<name>A0A9D3VQ31_9ROSI</name>
<dbReference type="OrthoDB" id="10325462at2759"/>
<keyword evidence="2" id="KW-1185">Reference proteome</keyword>
<protein>
    <recommendedName>
        <fullName evidence="3">DUF4283 domain-containing protein</fullName>
    </recommendedName>
</protein>
<gene>
    <name evidence="1" type="ORF">J1N35_019041</name>
</gene>
<organism evidence="1 2">
    <name type="scientific">Gossypium stocksii</name>
    <dbReference type="NCBI Taxonomy" id="47602"/>
    <lineage>
        <taxon>Eukaryota</taxon>
        <taxon>Viridiplantae</taxon>
        <taxon>Streptophyta</taxon>
        <taxon>Embryophyta</taxon>
        <taxon>Tracheophyta</taxon>
        <taxon>Spermatophyta</taxon>
        <taxon>Magnoliopsida</taxon>
        <taxon>eudicotyledons</taxon>
        <taxon>Gunneridae</taxon>
        <taxon>Pentapetalae</taxon>
        <taxon>rosids</taxon>
        <taxon>malvids</taxon>
        <taxon>Malvales</taxon>
        <taxon>Malvaceae</taxon>
        <taxon>Malvoideae</taxon>
        <taxon>Gossypium</taxon>
    </lineage>
</organism>
<reference evidence="1 2" key="1">
    <citation type="journal article" date="2021" name="Plant Biotechnol. J.">
        <title>Multi-omics assisted identification of the key and species-specific regulatory components of drought-tolerant mechanisms in Gossypium stocksii.</title>
        <authorList>
            <person name="Yu D."/>
            <person name="Ke L."/>
            <person name="Zhang D."/>
            <person name="Wu Y."/>
            <person name="Sun Y."/>
            <person name="Mei J."/>
            <person name="Sun J."/>
            <person name="Sun Y."/>
        </authorList>
    </citation>
    <scope>NUCLEOTIDE SEQUENCE [LARGE SCALE GENOMIC DNA]</scope>
    <source>
        <strain evidence="2">cv. E1</strain>
        <tissue evidence="1">Leaf</tissue>
    </source>
</reference>
<evidence type="ECO:0000313" key="1">
    <source>
        <dbReference type="EMBL" id="KAH1091784.1"/>
    </source>
</evidence>
<sequence>MTVVEEILADLSIEEEEEVVTISLGLGEPGGGVSYEHCFVGIFLTSNMINLPLMKATLANVWHLVGGGEDPMAVPLVTIDFWVLVIDLPHRFMSELIA</sequence>
<dbReference type="AlphaFoldDB" id="A0A9D3VQ31"/>
<evidence type="ECO:0000313" key="2">
    <source>
        <dbReference type="Proteomes" id="UP000828251"/>
    </source>
</evidence>
<comment type="caution">
    <text evidence="1">The sequence shown here is derived from an EMBL/GenBank/DDBJ whole genome shotgun (WGS) entry which is preliminary data.</text>
</comment>
<accession>A0A9D3VQ31</accession>
<proteinExistence type="predicted"/>
<evidence type="ECO:0008006" key="3">
    <source>
        <dbReference type="Google" id="ProtNLM"/>
    </source>
</evidence>
<dbReference type="EMBL" id="JAIQCV010000006">
    <property type="protein sequence ID" value="KAH1091784.1"/>
    <property type="molecule type" value="Genomic_DNA"/>
</dbReference>
<dbReference type="Proteomes" id="UP000828251">
    <property type="component" value="Unassembled WGS sequence"/>
</dbReference>